<organism evidence="8 9">
    <name type="scientific">Leptotrombidium deliense</name>
    <dbReference type="NCBI Taxonomy" id="299467"/>
    <lineage>
        <taxon>Eukaryota</taxon>
        <taxon>Metazoa</taxon>
        <taxon>Ecdysozoa</taxon>
        <taxon>Arthropoda</taxon>
        <taxon>Chelicerata</taxon>
        <taxon>Arachnida</taxon>
        <taxon>Acari</taxon>
        <taxon>Acariformes</taxon>
        <taxon>Trombidiformes</taxon>
        <taxon>Prostigmata</taxon>
        <taxon>Anystina</taxon>
        <taxon>Parasitengona</taxon>
        <taxon>Trombiculoidea</taxon>
        <taxon>Trombiculidae</taxon>
        <taxon>Leptotrombidium</taxon>
    </lineage>
</organism>
<evidence type="ECO:0000256" key="2">
    <source>
        <dbReference type="ARBA" id="ARBA00022690"/>
    </source>
</evidence>
<keyword evidence="3" id="KW-0722">Serine protease inhibitor</keyword>
<dbReference type="PROSITE" id="PS00284">
    <property type="entry name" value="SERPIN"/>
    <property type="match status" value="1"/>
</dbReference>
<dbReference type="Gene3D" id="3.30.497.10">
    <property type="entry name" value="Antithrombin, subunit I, domain 2"/>
    <property type="match status" value="1"/>
</dbReference>
<evidence type="ECO:0000256" key="5">
    <source>
        <dbReference type="RuleBase" id="RU000411"/>
    </source>
</evidence>
<comment type="caution">
    <text evidence="8">The sequence shown here is derived from an EMBL/GenBank/DDBJ whole genome shotgun (WGS) entry which is preliminary data.</text>
</comment>
<comment type="similarity">
    <text evidence="1 5">Belongs to the serpin family.</text>
</comment>
<keyword evidence="6" id="KW-0472">Membrane</keyword>
<feature type="transmembrane region" description="Helical" evidence="6">
    <location>
        <begin position="53"/>
        <end position="71"/>
    </location>
</feature>
<keyword evidence="6" id="KW-0812">Transmembrane</keyword>
<dbReference type="OrthoDB" id="671595at2759"/>
<sequence>MDKKSKAKNKSEQDCAEQVMAGALKRIREAVTEFAIEFFLQFMKRHEAKYPNLFYSPFVVYSSLAPLMIGAQGKTKTEVASLLKIECFESDPDILKELCVLQDIILTANRHYIYYGNYFYIDSSVNCTEQFINVLRKEFGLKPQVVDFANSNPDDIARQINHDITVATQNAVDEVIIADLIHSSTMFLIANAAFFRGHWERQFDQVDKTSFKFKTIEKFGDKITSTLVPVIMMTAVDNFKYHYSKKTECQMLRIPYESSELVMIVILPDKLLTSVELIKKYDRKTLIDMMGLMKENLICVSIPKFALDPNHLKIRGTMRKMGATTLFMKGQAQLQGISTTPAVHLERIAHQSFIIVDEKGTKLKENKKTTTNLQKFQCDHPFLFLIVEEKTNVIVFMGFLGDPRQTLEVHTEKDLSEVEIAELLRNSQ</sequence>
<dbReference type="VEuPathDB" id="VectorBase:LDEU010530"/>
<dbReference type="EMBL" id="NCKV01011903">
    <property type="protein sequence ID" value="RWS21510.1"/>
    <property type="molecule type" value="Genomic_DNA"/>
</dbReference>
<dbReference type="PANTHER" id="PTHR11461:SF211">
    <property type="entry name" value="GH10112P-RELATED"/>
    <property type="match status" value="1"/>
</dbReference>
<dbReference type="InterPro" id="IPR023796">
    <property type="entry name" value="Serpin_dom"/>
</dbReference>
<dbReference type="STRING" id="299467.A0A443S1V9"/>
<dbReference type="InterPro" id="IPR000215">
    <property type="entry name" value="Serpin_fam"/>
</dbReference>
<dbReference type="Gene3D" id="2.30.39.10">
    <property type="entry name" value="Alpha-1-antitrypsin, domain 1"/>
    <property type="match status" value="1"/>
</dbReference>
<keyword evidence="4" id="KW-0325">Glycoprotein</keyword>
<reference evidence="8 9" key="1">
    <citation type="journal article" date="2018" name="Gigascience">
        <title>Genomes of trombidid mites reveal novel predicted allergens and laterally-transferred genes associated with secondary metabolism.</title>
        <authorList>
            <person name="Dong X."/>
            <person name="Chaisiri K."/>
            <person name="Xia D."/>
            <person name="Armstrong S.D."/>
            <person name="Fang Y."/>
            <person name="Donnelly M.J."/>
            <person name="Kadowaki T."/>
            <person name="McGarry J.W."/>
            <person name="Darby A.C."/>
            <person name="Makepeace B.L."/>
        </authorList>
    </citation>
    <scope>NUCLEOTIDE SEQUENCE [LARGE SCALE GENOMIC DNA]</scope>
    <source>
        <strain evidence="8">UoL-UT</strain>
    </source>
</reference>
<feature type="domain" description="Serpin" evidence="7">
    <location>
        <begin position="36"/>
        <end position="403"/>
    </location>
</feature>
<dbReference type="GO" id="GO:0005615">
    <property type="term" value="C:extracellular space"/>
    <property type="evidence" value="ECO:0007669"/>
    <property type="project" value="InterPro"/>
</dbReference>
<evidence type="ECO:0000256" key="6">
    <source>
        <dbReference type="SAM" id="Phobius"/>
    </source>
</evidence>
<dbReference type="InterPro" id="IPR042185">
    <property type="entry name" value="Serpin_sf_2"/>
</dbReference>
<evidence type="ECO:0000256" key="1">
    <source>
        <dbReference type="ARBA" id="ARBA00009500"/>
    </source>
</evidence>
<keyword evidence="2" id="KW-0646">Protease inhibitor</keyword>
<accession>A0A443S1V9</accession>
<dbReference type="GO" id="GO:0004867">
    <property type="term" value="F:serine-type endopeptidase inhibitor activity"/>
    <property type="evidence" value="ECO:0007669"/>
    <property type="project" value="UniProtKB-KW"/>
</dbReference>
<gene>
    <name evidence="8" type="ORF">B4U80_11840</name>
</gene>
<evidence type="ECO:0000256" key="4">
    <source>
        <dbReference type="ARBA" id="ARBA00023180"/>
    </source>
</evidence>
<keyword evidence="6" id="KW-1133">Transmembrane helix</keyword>
<proteinExistence type="inferred from homology"/>
<dbReference type="InterPro" id="IPR036186">
    <property type="entry name" value="Serpin_sf"/>
</dbReference>
<protein>
    <submittedName>
        <fullName evidence="8">Sar s 27 allergen (Serpin-like protein 7)</fullName>
    </submittedName>
</protein>
<evidence type="ECO:0000256" key="3">
    <source>
        <dbReference type="ARBA" id="ARBA00022900"/>
    </source>
</evidence>
<evidence type="ECO:0000259" key="7">
    <source>
        <dbReference type="SMART" id="SM00093"/>
    </source>
</evidence>
<dbReference type="InterPro" id="IPR023795">
    <property type="entry name" value="Serpin_CS"/>
</dbReference>
<evidence type="ECO:0000313" key="8">
    <source>
        <dbReference type="EMBL" id="RWS21510.1"/>
    </source>
</evidence>
<keyword evidence="9" id="KW-1185">Reference proteome</keyword>
<dbReference type="Proteomes" id="UP000288716">
    <property type="component" value="Unassembled WGS sequence"/>
</dbReference>
<dbReference type="AlphaFoldDB" id="A0A443S1V9"/>
<evidence type="ECO:0000313" key="9">
    <source>
        <dbReference type="Proteomes" id="UP000288716"/>
    </source>
</evidence>
<dbReference type="SUPFAM" id="SSF56574">
    <property type="entry name" value="Serpins"/>
    <property type="match status" value="1"/>
</dbReference>
<dbReference type="CDD" id="cd00172">
    <property type="entry name" value="serpin"/>
    <property type="match status" value="1"/>
</dbReference>
<dbReference type="SMART" id="SM00093">
    <property type="entry name" value="SERPIN"/>
    <property type="match status" value="1"/>
</dbReference>
<name>A0A443S1V9_9ACAR</name>
<dbReference type="InterPro" id="IPR042178">
    <property type="entry name" value="Serpin_sf_1"/>
</dbReference>
<dbReference type="PANTHER" id="PTHR11461">
    <property type="entry name" value="SERINE PROTEASE INHIBITOR, SERPIN"/>
    <property type="match status" value="1"/>
</dbReference>
<dbReference type="Pfam" id="PF00079">
    <property type="entry name" value="Serpin"/>
    <property type="match status" value="1"/>
</dbReference>